<comment type="caution">
    <text evidence="1">The sequence shown here is derived from an EMBL/GenBank/DDBJ whole genome shotgun (WGS) entry which is preliminary data.</text>
</comment>
<gene>
    <name evidence="1" type="ORF">LCGC14_2910830</name>
</gene>
<accession>A0A0F8YDH4</accession>
<organism evidence="1">
    <name type="scientific">marine sediment metagenome</name>
    <dbReference type="NCBI Taxonomy" id="412755"/>
    <lineage>
        <taxon>unclassified sequences</taxon>
        <taxon>metagenomes</taxon>
        <taxon>ecological metagenomes</taxon>
    </lineage>
</organism>
<reference evidence="1" key="1">
    <citation type="journal article" date="2015" name="Nature">
        <title>Complex archaea that bridge the gap between prokaryotes and eukaryotes.</title>
        <authorList>
            <person name="Spang A."/>
            <person name="Saw J.H."/>
            <person name="Jorgensen S.L."/>
            <person name="Zaremba-Niedzwiedzka K."/>
            <person name="Martijn J."/>
            <person name="Lind A.E."/>
            <person name="van Eijk R."/>
            <person name="Schleper C."/>
            <person name="Guy L."/>
            <person name="Ettema T.J."/>
        </authorList>
    </citation>
    <scope>NUCLEOTIDE SEQUENCE</scope>
</reference>
<dbReference type="EMBL" id="LAZR01057592">
    <property type="protein sequence ID" value="KKK71745.1"/>
    <property type="molecule type" value="Genomic_DNA"/>
</dbReference>
<proteinExistence type="predicted"/>
<dbReference type="AlphaFoldDB" id="A0A0F8YDH4"/>
<name>A0A0F8YDH4_9ZZZZ</name>
<sequence>MCYSRPIAENDYSLRVCKGCYMHVRKTVGFLWQEGWTVQKAAEPQHGPLGLADGVQGSLDRM</sequence>
<evidence type="ECO:0000313" key="1">
    <source>
        <dbReference type="EMBL" id="KKK71745.1"/>
    </source>
</evidence>
<protein>
    <submittedName>
        <fullName evidence="1">Uncharacterized protein</fullName>
    </submittedName>
</protein>